<evidence type="ECO:0000313" key="1">
    <source>
        <dbReference type="EMBL" id="JAE32680.1"/>
    </source>
</evidence>
<proteinExistence type="predicted"/>
<reference evidence="1" key="1">
    <citation type="submission" date="2014-09" db="EMBL/GenBank/DDBJ databases">
        <authorList>
            <person name="Magalhaes I.L.F."/>
            <person name="Oliveira U."/>
            <person name="Santos F.R."/>
            <person name="Vidigal T.H.D.A."/>
            <person name="Brescovit A.D."/>
            <person name="Santos A.J."/>
        </authorList>
    </citation>
    <scope>NUCLEOTIDE SEQUENCE</scope>
    <source>
        <tissue evidence="1">Shoot tissue taken approximately 20 cm above the soil surface</tissue>
    </source>
</reference>
<reference evidence="1" key="2">
    <citation type="journal article" date="2015" name="Data Brief">
        <title>Shoot transcriptome of the giant reed, Arundo donax.</title>
        <authorList>
            <person name="Barrero R.A."/>
            <person name="Guerrero F.D."/>
            <person name="Moolhuijzen P."/>
            <person name="Goolsby J.A."/>
            <person name="Tidwell J."/>
            <person name="Bellgard S.E."/>
            <person name="Bellgard M.I."/>
        </authorList>
    </citation>
    <scope>NUCLEOTIDE SEQUENCE</scope>
    <source>
        <tissue evidence="1">Shoot tissue taken approximately 20 cm above the soil surface</tissue>
    </source>
</reference>
<accession>A0A0A9H670</accession>
<protein>
    <submittedName>
        <fullName evidence="1">Uncharacterized protein</fullName>
    </submittedName>
</protein>
<name>A0A0A9H670_ARUDO</name>
<dbReference type="AlphaFoldDB" id="A0A0A9H670"/>
<organism evidence="1">
    <name type="scientific">Arundo donax</name>
    <name type="common">Giant reed</name>
    <name type="synonym">Donax arundinaceus</name>
    <dbReference type="NCBI Taxonomy" id="35708"/>
    <lineage>
        <taxon>Eukaryota</taxon>
        <taxon>Viridiplantae</taxon>
        <taxon>Streptophyta</taxon>
        <taxon>Embryophyta</taxon>
        <taxon>Tracheophyta</taxon>
        <taxon>Spermatophyta</taxon>
        <taxon>Magnoliopsida</taxon>
        <taxon>Liliopsida</taxon>
        <taxon>Poales</taxon>
        <taxon>Poaceae</taxon>
        <taxon>PACMAD clade</taxon>
        <taxon>Arundinoideae</taxon>
        <taxon>Arundineae</taxon>
        <taxon>Arundo</taxon>
    </lineage>
</organism>
<sequence length="23" mass="2878">MVLNLFLRELLRIRAFQHYTTDK</sequence>
<dbReference type="EMBL" id="GBRH01165216">
    <property type="protein sequence ID" value="JAE32680.1"/>
    <property type="molecule type" value="Transcribed_RNA"/>
</dbReference>